<reference evidence="5" key="1">
    <citation type="submission" date="2020-08" db="EMBL/GenBank/DDBJ databases">
        <title>Genomic Encyclopedia of Type Strains, Phase IV (KMG-IV): sequencing the most valuable type-strain genomes for metagenomic binning, comparative biology and taxonomic classification.</title>
        <authorList>
            <person name="Goeker M."/>
        </authorList>
    </citation>
    <scope>NUCLEOTIDE SEQUENCE [LARGE SCALE GENOMIC DNA]</scope>
    <source>
        <strain evidence="5">DSM 105040</strain>
    </source>
</reference>
<dbReference type="GO" id="GO:0003677">
    <property type="term" value="F:DNA binding"/>
    <property type="evidence" value="ECO:0007669"/>
    <property type="project" value="UniProtKB-KW"/>
</dbReference>
<dbReference type="InterPro" id="IPR036388">
    <property type="entry name" value="WH-like_DNA-bd_sf"/>
</dbReference>
<evidence type="ECO:0000256" key="3">
    <source>
        <dbReference type="ARBA" id="ARBA00023163"/>
    </source>
</evidence>
<dbReference type="AlphaFoldDB" id="A0A840CCW6"/>
<dbReference type="PANTHER" id="PTHR30514:SF18">
    <property type="entry name" value="RPIR-FAMILY TRANSCRIPTIONAL REGULATOR"/>
    <property type="match status" value="1"/>
</dbReference>
<dbReference type="Pfam" id="PF01418">
    <property type="entry name" value="HTH_6"/>
    <property type="match status" value="1"/>
</dbReference>
<dbReference type="GO" id="GO:1901135">
    <property type="term" value="P:carbohydrate derivative metabolic process"/>
    <property type="evidence" value="ECO:0007669"/>
    <property type="project" value="InterPro"/>
</dbReference>
<gene>
    <name evidence="5" type="ORF">GGR17_003761</name>
</gene>
<evidence type="ECO:0000313" key="5">
    <source>
        <dbReference type="EMBL" id="MBB4023921.1"/>
    </source>
</evidence>
<proteinExistence type="predicted"/>
<organism evidence="5 6">
    <name type="scientific">Actibacterium naphthalenivorans</name>
    <dbReference type="NCBI Taxonomy" id="1614693"/>
    <lineage>
        <taxon>Bacteria</taxon>
        <taxon>Pseudomonadati</taxon>
        <taxon>Pseudomonadota</taxon>
        <taxon>Alphaproteobacteria</taxon>
        <taxon>Rhodobacterales</taxon>
        <taxon>Roseobacteraceae</taxon>
        <taxon>Actibacterium</taxon>
    </lineage>
</organism>
<evidence type="ECO:0000256" key="1">
    <source>
        <dbReference type="ARBA" id="ARBA00023015"/>
    </source>
</evidence>
<dbReference type="InterPro" id="IPR046348">
    <property type="entry name" value="SIS_dom_sf"/>
</dbReference>
<dbReference type="Gene3D" id="1.10.10.10">
    <property type="entry name" value="Winged helix-like DNA-binding domain superfamily/Winged helix DNA-binding domain"/>
    <property type="match status" value="1"/>
</dbReference>
<sequence length="293" mass="32916">MSEKPPKDAPPRSIERRIKAIYESIPASERVLADRVLEYPSDVLMCSATELAELAGASKAAVTRFVKRLEYSDFREMQREIRRAQSTGDPIFLNAGRSQREGGSNALLVHLDQDMSCLRQTIEQLDQEVLIAIARRIVSARRVACLGYRNSYFFAAYMRRQIIQIRPDAMILPLPGQTLMEDLGQFGPDDLLIAVGLRRRPPELGRAMQLMQQAGVPIAYVTDRRAITSTKFAKWVVPCQVRGTSLFDSYVGVISVLNFICTRAVVLSGATGRKRLNDLEEMIELLSELDPKN</sequence>
<keyword evidence="3" id="KW-0804">Transcription</keyword>
<keyword evidence="6" id="KW-1185">Reference proteome</keyword>
<dbReference type="Gene3D" id="3.40.50.10490">
    <property type="entry name" value="Glucose-6-phosphate isomerase like protein, domain 1"/>
    <property type="match status" value="1"/>
</dbReference>
<dbReference type="SUPFAM" id="SSF46689">
    <property type="entry name" value="Homeodomain-like"/>
    <property type="match status" value="1"/>
</dbReference>
<dbReference type="InterPro" id="IPR035472">
    <property type="entry name" value="RpiR-like_SIS"/>
</dbReference>
<dbReference type="InterPro" id="IPR047640">
    <property type="entry name" value="RpiR-like"/>
</dbReference>
<dbReference type="Proteomes" id="UP000585681">
    <property type="component" value="Unassembled WGS sequence"/>
</dbReference>
<dbReference type="GO" id="GO:0097367">
    <property type="term" value="F:carbohydrate derivative binding"/>
    <property type="evidence" value="ECO:0007669"/>
    <property type="project" value="InterPro"/>
</dbReference>
<dbReference type="PANTHER" id="PTHR30514">
    <property type="entry name" value="GLUCOKINASE"/>
    <property type="match status" value="1"/>
</dbReference>
<dbReference type="PROSITE" id="PS51071">
    <property type="entry name" value="HTH_RPIR"/>
    <property type="match status" value="1"/>
</dbReference>
<dbReference type="EMBL" id="JACIEQ010000014">
    <property type="protein sequence ID" value="MBB4023921.1"/>
    <property type="molecule type" value="Genomic_DNA"/>
</dbReference>
<dbReference type="InterPro" id="IPR000281">
    <property type="entry name" value="HTH_RpiR"/>
</dbReference>
<dbReference type="CDD" id="cd05013">
    <property type="entry name" value="SIS_RpiR"/>
    <property type="match status" value="1"/>
</dbReference>
<comment type="caution">
    <text evidence="5">The sequence shown here is derived from an EMBL/GenBank/DDBJ whole genome shotgun (WGS) entry which is preliminary data.</text>
</comment>
<keyword evidence="2 5" id="KW-0238">DNA-binding</keyword>
<evidence type="ECO:0000256" key="2">
    <source>
        <dbReference type="ARBA" id="ARBA00023125"/>
    </source>
</evidence>
<accession>A0A840CCW6</accession>
<keyword evidence="1" id="KW-0805">Transcription regulation</keyword>
<name>A0A840CCW6_9RHOB</name>
<dbReference type="SUPFAM" id="SSF53697">
    <property type="entry name" value="SIS domain"/>
    <property type="match status" value="1"/>
</dbReference>
<feature type="domain" description="HTH rpiR-type" evidence="4">
    <location>
        <begin position="12"/>
        <end position="88"/>
    </location>
</feature>
<dbReference type="InterPro" id="IPR009057">
    <property type="entry name" value="Homeodomain-like_sf"/>
</dbReference>
<evidence type="ECO:0000259" key="4">
    <source>
        <dbReference type="PROSITE" id="PS51071"/>
    </source>
</evidence>
<dbReference type="Pfam" id="PF01380">
    <property type="entry name" value="SIS"/>
    <property type="match status" value="1"/>
</dbReference>
<dbReference type="RefSeq" id="WP_054539068.1">
    <property type="nucleotide sequence ID" value="NZ_JACIEQ010000014.1"/>
</dbReference>
<protein>
    <submittedName>
        <fullName evidence="5">DNA-binding MurR/RpiR family transcriptional regulator</fullName>
    </submittedName>
</protein>
<dbReference type="GO" id="GO:0003700">
    <property type="term" value="F:DNA-binding transcription factor activity"/>
    <property type="evidence" value="ECO:0007669"/>
    <property type="project" value="InterPro"/>
</dbReference>
<dbReference type="InterPro" id="IPR001347">
    <property type="entry name" value="SIS_dom"/>
</dbReference>
<evidence type="ECO:0000313" key="6">
    <source>
        <dbReference type="Proteomes" id="UP000585681"/>
    </source>
</evidence>